<name>A0A2C9W7H8_MANES</name>
<protein>
    <submittedName>
        <fullName evidence="1">Uncharacterized protein</fullName>
    </submittedName>
</protein>
<gene>
    <name evidence="1" type="ORF">MANES_03G073700</name>
</gene>
<reference evidence="1" key="1">
    <citation type="submission" date="2016-02" db="EMBL/GenBank/DDBJ databases">
        <title>WGS assembly of Manihot esculenta.</title>
        <authorList>
            <person name="Bredeson J.V."/>
            <person name="Prochnik S.E."/>
            <person name="Lyons J.B."/>
            <person name="Schmutz J."/>
            <person name="Grimwood J."/>
            <person name="Vrebalov J."/>
            <person name="Bart R.S."/>
            <person name="Amuge T."/>
            <person name="Ferguson M.E."/>
            <person name="Green R."/>
            <person name="Putnam N."/>
            <person name="Stites J."/>
            <person name="Rounsley S."/>
            <person name="Rokhsar D.S."/>
        </authorList>
    </citation>
    <scope>NUCLEOTIDE SEQUENCE [LARGE SCALE GENOMIC DNA]</scope>
    <source>
        <tissue evidence="1">Leaf</tissue>
    </source>
</reference>
<sequence length="37" mass="4581">MKERMLKLKFNYGESWLKNQLVQIMSRNLQILHFDDL</sequence>
<accession>A0A2C9W7H8</accession>
<dbReference type="AlphaFoldDB" id="A0A2C9W7H8"/>
<evidence type="ECO:0000313" key="1">
    <source>
        <dbReference type="EMBL" id="OAY54425.1"/>
    </source>
</evidence>
<organism evidence="1">
    <name type="scientific">Manihot esculenta</name>
    <name type="common">Cassava</name>
    <name type="synonym">Jatropha manihot</name>
    <dbReference type="NCBI Taxonomy" id="3983"/>
    <lineage>
        <taxon>Eukaryota</taxon>
        <taxon>Viridiplantae</taxon>
        <taxon>Streptophyta</taxon>
        <taxon>Embryophyta</taxon>
        <taxon>Tracheophyta</taxon>
        <taxon>Spermatophyta</taxon>
        <taxon>Magnoliopsida</taxon>
        <taxon>eudicotyledons</taxon>
        <taxon>Gunneridae</taxon>
        <taxon>Pentapetalae</taxon>
        <taxon>rosids</taxon>
        <taxon>fabids</taxon>
        <taxon>Malpighiales</taxon>
        <taxon>Euphorbiaceae</taxon>
        <taxon>Crotonoideae</taxon>
        <taxon>Manihoteae</taxon>
        <taxon>Manihot</taxon>
    </lineage>
</organism>
<dbReference type="EMBL" id="CM004389">
    <property type="protein sequence ID" value="OAY54425.1"/>
    <property type="molecule type" value="Genomic_DNA"/>
</dbReference>
<proteinExistence type="predicted"/>